<protein>
    <submittedName>
        <fullName evidence="1">Uncharacterized protein</fullName>
    </submittedName>
</protein>
<dbReference type="Proteomes" id="UP000053319">
    <property type="component" value="Unassembled WGS sequence"/>
</dbReference>
<dbReference type="KEGG" id="dsq:DICSQDRAFT_139162"/>
<evidence type="ECO:0000313" key="1">
    <source>
        <dbReference type="EMBL" id="EJF58720.1"/>
    </source>
</evidence>
<gene>
    <name evidence="1" type="ORF">DICSQDRAFT_139162</name>
</gene>
<evidence type="ECO:0000313" key="2">
    <source>
        <dbReference type="Proteomes" id="UP000053319"/>
    </source>
</evidence>
<sequence>MTSSGNVVTVLEDRKEIGIVFDVQEVRHLVCRARRWSLYESGSVRSAGRHRP</sequence>
<dbReference type="RefSeq" id="XP_007368553.1">
    <property type="nucleotide sequence ID" value="XM_007368491.1"/>
</dbReference>
<dbReference type="EMBL" id="JH719432">
    <property type="protein sequence ID" value="EJF58720.1"/>
    <property type="molecule type" value="Genomic_DNA"/>
</dbReference>
<name>R7SSN3_DICSQ</name>
<reference evidence="1 2" key="1">
    <citation type="journal article" date="2012" name="Science">
        <title>The Paleozoic origin of enzymatic lignin decomposition reconstructed from 31 fungal genomes.</title>
        <authorList>
            <person name="Floudas D."/>
            <person name="Binder M."/>
            <person name="Riley R."/>
            <person name="Barry K."/>
            <person name="Blanchette R.A."/>
            <person name="Henrissat B."/>
            <person name="Martinez A.T."/>
            <person name="Otillar R."/>
            <person name="Spatafora J.W."/>
            <person name="Yadav J.S."/>
            <person name="Aerts A."/>
            <person name="Benoit I."/>
            <person name="Boyd A."/>
            <person name="Carlson A."/>
            <person name="Copeland A."/>
            <person name="Coutinho P.M."/>
            <person name="de Vries R.P."/>
            <person name="Ferreira P."/>
            <person name="Findley K."/>
            <person name="Foster B."/>
            <person name="Gaskell J."/>
            <person name="Glotzer D."/>
            <person name="Gorecki P."/>
            <person name="Heitman J."/>
            <person name="Hesse C."/>
            <person name="Hori C."/>
            <person name="Igarashi K."/>
            <person name="Jurgens J.A."/>
            <person name="Kallen N."/>
            <person name="Kersten P."/>
            <person name="Kohler A."/>
            <person name="Kuees U."/>
            <person name="Kumar T.K.A."/>
            <person name="Kuo A."/>
            <person name="LaButti K."/>
            <person name="Larrondo L.F."/>
            <person name="Lindquist E."/>
            <person name="Ling A."/>
            <person name="Lombard V."/>
            <person name="Lucas S."/>
            <person name="Lundell T."/>
            <person name="Martin R."/>
            <person name="McLaughlin D.J."/>
            <person name="Morgenstern I."/>
            <person name="Morin E."/>
            <person name="Murat C."/>
            <person name="Nagy L.G."/>
            <person name="Nolan M."/>
            <person name="Ohm R.A."/>
            <person name="Patyshakuliyeva A."/>
            <person name="Rokas A."/>
            <person name="Ruiz-Duenas F.J."/>
            <person name="Sabat G."/>
            <person name="Salamov A."/>
            <person name="Samejima M."/>
            <person name="Schmutz J."/>
            <person name="Slot J.C."/>
            <person name="St John F."/>
            <person name="Stenlid J."/>
            <person name="Sun H."/>
            <person name="Sun S."/>
            <person name="Syed K."/>
            <person name="Tsang A."/>
            <person name="Wiebenga A."/>
            <person name="Young D."/>
            <person name="Pisabarro A."/>
            <person name="Eastwood D.C."/>
            <person name="Martin F."/>
            <person name="Cullen D."/>
            <person name="Grigoriev I.V."/>
            <person name="Hibbett D.S."/>
        </authorList>
    </citation>
    <scope>NUCLEOTIDE SEQUENCE [LARGE SCALE GENOMIC DNA]</scope>
    <source>
        <strain evidence="1 2">LYAD-421 SS1</strain>
    </source>
</reference>
<dbReference type="GeneID" id="18835812"/>
<dbReference type="HOGENOM" id="CLU_3087190_0_0_1"/>
<accession>R7SSN3</accession>
<organism evidence="1 2">
    <name type="scientific">Dichomitus squalens (strain LYAD-421)</name>
    <name type="common">Western red white-rot fungus</name>
    <dbReference type="NCBI Taxonomy" id="732165"/>
    <lineage>
        <taxon>Eukaryota</taxon>
        <taxon>Fungi</taxon>
        <taxon>Dikarya</taxon>
        <taxon>Basidiomycota</taxon>
        <taxon>Agaricomycotina</taxon>
        <taxon>Agaricomycetes</taxon>
        <taxon>Polyporales</taxon>
        <taxon>Polyporaceae</taxon>
        <taxon>Dichomitus</taxon>
    </lineage>
</organism>
<proteinExistence type="predicted"/>
<dbReference type="AlphaFoldDB" id="R7SSN3"/>